<dbReference type="InterPro" id="IPR033645">
    <property type="entry name" value="VirB9/CagX/TrbG_C"/>
</dbReference>
<gene>
    <name evidence="4" type="primary">virB9</name>
    <name evidence="4" type="ORF">DD666_22255</name>
</gene>
<dbReference type="EMBL" id="DOEK01000047">
    <property type="protein sequence ID" value="HBP32119.1"/>
    <property type="molecule type" value="Genomic_DNA"/>
</dbReference>
<dbReference type="Gene3D" id="2.60.40.2500">
    <property type="match status" value="1"/>
</dbReference>
<dbReference type="InterPro" id="IPR038161">
    <property type="entry name" value="VirB9/CagX/TrbG_C_sf"/>
</dbReference>
<reference evidence="4 5" key="1">
    <citation type="journal article" date="2018" name="Nat. Biotechnol.">
        <title>A standardized bacterial taxonomy based on genome phylogeny substantially revises the tree of life.</title>
        <authorList>
            <person name="Parks D.H."/>
            <person name="Chuvochina M."/>
            <person name="Waite D.W."/>
            <person name="Rinke C."/>
            <person name="Skarshewski A."/>
            <person name="Chaumeil P.A."/>
            <person name="Hugenholtz P."/>
        </authorList>
    </citation>
    <scope>NUCLEOTIDE SEQUENCE [LARGE SCALE GENOMIC DNA]</scope>
    <source>
        <strain evidence="4">UBA10707</strain>
    </source>
</reference>
<dbReference type="Pfam" id="PF03524">
    <property type="entry name" value="CagX"/>
    <property type="match status" value="1"/>
</dbReference>
<comment type="caution">
    <text evidence="4">The sequence shown here is derived from an EMBL/GenBank/DDBJ whole genome shotgun (WGS) entry which is preliminary data.</text>
</comment>
<dbReference type="Proteomes" id="UP000264036">
    <property type="component" value="Unassembled WGS sequence"/>
</dbReference>
<dbReference type="InterPro" id="IPR010258">
    <property type="entry name" value="Conjugal_tfr_TrbG/VirB9/CagX"/>
</dbReference>
<proteinExistence type="inferred from homology"/>
<sequence length="274" mass="30735">MKQKSIFTVLTAMAVFFVSGQANALSVPKGSSQDPRIQTVTYNPNNVFHIRAQIGRAVLVQLEEDERLEGDSAALGMGDSEAWKLNVKGNNIIFKPTAPNPETNLIVTTNKRTYVFQLSIDGRSKQATTYVLRFRYPDTQRANREAQQAKNDQAHEILSGKKLRPNVVRANQNYWGYGDKSLRPTAMYDDGQFTYLEFDNGRDMPSIYKIMPDGSESLVNLHMEGNTVVIHELSKKYVLRLGDTVLGIDNRGFSQQGRFNQTGAGLDGRVRIVK</sequence>
<feature type="signal peptide" evidence="3">
    <location>
        <begin position="1"/>
        <end position="24"/>
    </location>
</feature>
<keyword evidence="2 3" id="KW-0732">Signal</keyword>
<feature type="chain" id="PRO_5016692751" evidence="3">
    <location>
        <begin position="25"/>
        <end position="274"/>
    </location>
</feature>
<dbReference type="NCBIfam" id="TIGR02781">
    <property type="entry name" value="VirB9"/>
    <property type="match status" value="1"/>
</dbReference>
<organism evidence="4 5">
    <name type="scientific">Advenella kashmirensis</name>
    <dbReference type="NCBI Taxonomy" id="310575"/>
    <lineage>
        <taxon>Bacteria</taxon>
        <taxon>Pseudomonadati</taxon>
        <taxon>Pseudomonadota</taxon>
        <taxon>Betaproteobacteria</taxon>
        <taxon>Burkholderiales</taxon>
        <taxon>Alcaligenaceae</taxon>
    </lineage>
</organism>
<comment type="similarity">
    <text evidence="1">Belongs to the TrbG/VirB9 family.</text>
</comment>
<evidence type="ECO:0000256" key="3">
    <source>
        <dbReference type="SAM" id="SignalP"/>
    </source>
</evidence>
<dbReference type="AlphaFoldDB" id="A0A356LMM7"/>
<evidence type="ECO:0000313" key="5">
    <source>
        <dbReference type="Proteomes" id="UP000264036"/>
    </source>
</evidence>
<protein>
    <submittedName>
        <fullName evidence="4">P-type conjugative transfer protein VirB9</fullName>
    </submittedName>
</protein>
<evidence type="ECO:0000313" key="4">
    <source>
        <dbReference type="EMBL" id="HBP32119.1"/>
    </source>
</evidence>
<dbReference type="CDD" id="cd06911">
    <property type="entry name" value="VirB9_CagX_TrbG"/>
    <property type="match status" value="1"/>
</dbReference>
<name>A0A356LMM7_9BURK</name>
<evidence type="ECO:0000256" key="1">
    <source>
        <dbReference type="ARBA" id="ARBA00006135"/>
    </source>
</evidence>
<accession>A0A356LMM7</accession>
<evidence type="ECO:0000256" key="2">
    <source>
        <dbReference type="ARBA" id="ARBA00022729"/>
    </source>
</evidence>
<dbReference type="InterPro" id="IPR014148">
    <property type="entry name" value="VirB9"/>
</dbReference>